<comment type="similarity">
    <text evidence="1">Belongs to the CdaR family.</text>
</comment>
<comment type="caution">
    <text evidence="4">The sequence shown here is derived from an EMBL/GenBank/DDBJ whole genome shotgun (WGS) entry which is preliminary data.</text>
</comment>
<proteinExistence type="inferred from homology"/>
<dbReference type="RefSeq" id="WP_344809275.1">
    <property type="nucleotide sequence ID" value="NZ_BAABAB010000050.1"/>
</dbReference>
<feature type="domain" description="CdaR GGDEF-like" evidence="3">
    <location>
        <begin position="293"/>
        <end position="407"/>
    </location>
</feature>
<evidence type="ECO:0000259" key="2">
    <source>
        <dbReference type="Pfam" id="PF13556"/>
    </source>
</evidence>
<dbReference type="InterPro" id="IPR041522">
    <property type="entry name" value="CdaR_GGDEF"/>
</dbReference>
<keyword evidence="5" id="KW-1185">Reference proteome</keyword>
<dbReference type="Pfam" id="PF17853">
    <property type="entry name" value="GGDEF_2"/>
    <property type="match status" value="1"/>
</dbReference>
<protein>
    <submittedName>
        <fullName evidence="4">Helix-turn-helix domain-containing protein</fullName>
    </submittedName>
</protein>
<dbReference type="EMBL" id="BAABAB010000050">
    <property type="protein sequence ID" value="GAA3639371.1"/>
    <property type="molecule type" value="Genomic_DNA"/>
</dbReference>
<dbReference type="InterPro" id="IPR025736">
    <property type="entry name" value="PucR_C-HTH_dom"/>
</dbReference>
<evidence type="ECO:0000313" key="5">
    <source>
        <dbReference type="Proteomes" id="UP001501490"/>
    </source>
</evidence>
<evidence type="ECO:0000256" key="1">
    <source>
        <dbReference type="ARBA" id="ARBA00006754"/>
    </source>
</evidence>
<dbReference type="PANTHER" id="PTHR33744:SF17">
    <property type="entry name" value="CONSERVED PROTEIN"/>
    <property type="match status" value="1"/>
</dbReference>
<feature type="domain" description="PucR C-terminal helix-turn-helix" evidence="2">
    <location>
        <begin position="460"/>
        <end position="518"/>
    </location>
</feature>
<dbReference type="InterPro" id="IPR042070">
    <property type="entry name" value="PucR_C-HTH_sf"/>
</dbReference>
<reference evidence="5" key="1">
    <citation type="journal article" date="2019" name="Int. J. Syst. Evol. Microbiol.">
        <title>The Global Catalogue of Microorganisms (GCM) 10K type strain sequencing project: providing services to taxonomists for standard genome sequencing and annotation.</title>
        <authorList>
            <consortium name="The Broad Institute Genomics Platform"/>
            <consortium name="The Broad Institute Genome Sequencing Center for Infectious Disease"/>
            <person name="Wu L."/>
            <person name="Ma J."/>
        </authorList>
    </citation>
    <scope>NUCLEOTIDE SEQUENCE [LARGE SCALE GENOMIC DNA]</scope>
    <source>
        <strain evidence="5">JCM 16929</strain>
    </source>
</reference>
<dbReference type="Gene3D" id="1.10.10.2840">
    <property type="entry name" value="PucR C-terminal helix-turn-helix domain"/>
    <property type="match status" value="1"/>
</dbReference>
<accession>A0ABP7AST6</accession>
<dbReference type="Proteomes" id="UP001501490">
    <property type="component" value="Unassembled WGS sequence"/>
</dbReference>
<sequence>MAPAGSEIVIRSVALLDADDLAVAEPGDAAADLCVLAGVPADVALRWVDRLAASDPSRRPAALVTKEAPEDLCRAAGEAGIAVGAMHAQARAELVLSTVRSLIEGAASRQLEPAAGEPFAEESDLYGLAQRVAALTRGLVSIEDDQSRLLAYSATDGAADELRMLSILGREGPAEHLRRLRELGVFDRLRRGSAVIEVPADPELGWRRRLVVSISPLDPDANAPGRHRGRTARASLGTIWLQEGFQPLDPDVASVLEGAAAIAARLIHRIRTAPTQEALQVQRLLGIRGGGVDVPSLASALALPTAGPAVVVGIAPTGTHLPPVADLTAALRLLAGAYARDSLVSGTGQRLYVLLPRARPGDVGRWVGTVLDRLTSRFGAPLRAAVAAPVADLAEVPAARAEVDRVLDRPAGPERVTTLTESRTPVLLGEIAELVGSRAELDDPRLTTLIAYDADRDAALVDTVEHYLLHFGDVRGAAADLHIHPNTLRYRIRRAEQLLGMSLDDPDSRLLLQIQLLARRRPGAAG</sequence>
<dbReference type="InterPro" id="IPR051448">
    <property type="entry name" value="CdaR-like_regulators"/>
</dbReference>
<dbReference type="Pfam" id="PF13556">
    <property type="entry name" value="HTH_30"/>
    <property type="match status" value="1"/>
</dbReference>
<gene>
    <name evidence="4" type="ORF">GCM10022236_47320</name>
</gene>
<dbReference type="PANTHER" id="PTHR33744">
    <property type="entry name" value="CARBOHYDRATE DIACID REGULATOR"/>
    <property type="match status" value="1"/>
</dbReference>
<organism evidence="4 5">
    <name type="scientific">Microlunatus ginsengisoli</name>
    <dbReference type="NCBI Taxonomy" id="363863"/>
    <lineage>
        <taxon>Bacteria</taxon>
        <taxon>Bacillati</taxon>
        <taxon>Actinomycetota</taxon>
        <taxon>Actinomycetes</taxon>
        <taxon>Propionibacteriales</taxon>
        <taxon>Propionibacteriaceae</taxon>
        <taxon>Microlunatus</taxon>
    </lineage>
</organism>
<name>A0ABP7AST6_9ACTN</name>
<evidence type="ECO:0000313" key="4">
    <source>
        <dbReference type="EMBL" id="GAA3639371.1"/>
    </source>
</evidence>
<evidence type="ECO:0000259" key="3">
    <source>
        <dbReference type="Pfam" id="PF17853"/>
    </source>
</evidence>